<sequence length="144" mass="15647">MFMKRFALCFAGCVLATASNAEDAASPAYDTASTTAAQNEVVSTQPHHVAIGDMSVSWQERPSFQDQTGSTLSLVAVTFTELDPQTRAPIASPSLSVNERLKLAKTAIELWPSCSYYGYDPEINVIDGFRWKDHDNIIVVLAGC</sequence>
<protein>
    <submittedName>
        <fullName evidence="2">Uncharacterized protein</fullName>
    </submittedName>
</protein>
<dbReference type="EMBL" id="FOSK01000004">
    <property type="protein sequence ID" value="SFK37133.1"/>
    <property type="molecule type" value="Genomic_DNA"/>
</dbReference>
<evidence type="ECO:0000313" key="3">
    <source>
        <dbReference type="Proteomes" id="UP000199598"/>
    </source>
</evidence>
<gene>
    <name evidence="2" type="ORF">SAMN04488518_104321</name>
</gene>
<feature type="signal peptide" evidence="1">
    <location>
        <begin position="1"/>
        <end position="21"/>
    </location>
</feature>
<keyword evidence="1" id="KW-0732">Signal</keyword>
<dbReference type="Proteomes" id="UP000199598">
    <property type="component" value="Unassembled WGS sequence"/>
</dbReference>
<proteinExistence type="predicted"/>
<feature type="chain" id="PRO_5046685546" evidence="1">
    <location>
        <begin position="22"/>
        <end position="144"/>
    </location>
</feature>
<reference evidence="2 3" key="1">
    <citation type="submission" date="2016-10" db="EMBL/GenBank/DDBJ databases">
        <authorList>
            <person name="Varghese N."/>
            <person name="Submissions S."/>
        </authorList>
    </citation>
    <scope>NUCLEOTIDE SEQUENCE [LARGE SCALE GENOMIC DNA]</scope>
    <source>
        <strain evidence="2 3">DSM 16392</strain>
    </source>
</reference>
<organism evidence="2 3">
    <name type="scientific">Pseudovibrio ascidiaceicola</name>
    <dbReference type="NCBI Taxonomy" id="285279"/>
    <lineage>
        <taxon>Bacteria</taxon>
        <taxon>Pseudomonadati</taxon>
        <taxon>Pseudomonadota</taxon>
        <taxon>Alphaproteobacteria</taxon>
        <taxon>Hyphomicrobiales</taxon>
        <taxon>Stappiaceae</taxon>
        <taxon>Pseudovibrio</taxon>
    </lineage>
</organism>
<evidence type="ECO:0000256" key="1">
    <source>
        <dbReference type="SAM" id="SignalP"/>
    </source>
</evidence>
<comment type="caution">
    <text evidence="2">The sequence shown here is derived from an EMBL/GenBank/DDBJ whole genome shotgun (WGS) entry which is preliminary data.</text>
</comment>
<accession>A0A1I3YZ99</accession>
<dbReference type="RefSeq" id="WP_208860252.1">
    <property type="nucleotide sequence ID" value="NZ_FOSK01000004.1"/>
</dbReference>
<keyword evidence="3" id="KW-1185">Reference proteome</keyword>
<evidence type="ECO:0000313" key="2">
    <source>
        <dbReference type="EMBL" id="SFK37133.1"/>
    </source>
</evidence>
<name>A0A1I3YZ99_9HYPH</name>